<dbReference type="PANTHER" id="PTHR43785:SF12">
    <property type="entry name" value="TYPE-1 GLUTAMINE SYNTHETASE 2"/>
    <property type="match status" value="1"/>
</dbReference>
<name>W0HU50_9GAMM</name>
<evidence type="ECO:0000313" key="8">
    <source>
        <dbReference type="Proteomes" id="UP000019028"/>
    </source>
</evidence>
<dbReference type="InterPro" id="IPR036651">
    <property type="entry name" value="Gln_synt_N_sf"/>
</dbReference>
<organism evidence="7 8">
    <name type="scientific">Sodalis praecaptivus</name>
    <dbReference type="NCBI Taxonomy" id="1239307"/>
    <lineage>
        <taxon>Bacteria</taxon>
        <taxon>Pseudomonadati</taxon>
        <taxon>Pseudomonadota</taxon>
        <taxon>Gammaproteobacteria</taxon>
        <taxon>Enterobacterales</taxon>
        <taxon>Bruguierivoracaceae</taxon>
        <taxon>Sodalis</taxon>
    </lineage>
</organism>
<feature type="domain" description="GS catalytic" evidence="6">
    <location>
        <begin position="107"/>
        <end position="452"/>
    </location>
</feature>
<dbReference type="PROSITE" id="PS00181">
    <property type="entry name" value="GLNA_ATP"/>
    <property type="match status" value="1"/>
</dbReference>
<dbReference type="SUPFAM" id="SSF55931">
    <property type="entry name" value="Glutamine synthetase/guanido kinase"/>
    <property type="match status" value="1"/>
</dbReference>
<evidence type="ECO:0000256" key="4">
    <source>
        <dbReference type="PROSITE-ProRule" id="PRU01331"/>
    </source>
</evidence>
<dbReference type="GO" id="GO:0006542">
    <property type="term" value="P:glutamine biosynthetic process"/>
    <property type="evidence" value="ECO:0007669"/>
    <property type="project" value="InterPro"/>
</dbReference>
<comment type="cofactor">
    <cofactor evidence="1">
        <name>Mg(2+)</name>
        <dbReference type="ChEBI" id="CHEBI:18420"/>
    </cofactor>
</comment>
<dbReference type="Gene3D" id="3.30.590.10">
    <property type="entry name" value="Glutamine synthetase/guanido kinase, catalytic domain"/>
    <property type="match status" value="1"/>
</dbReference>
<dbReference type="Pfam" id="PF00120">
    <property type="entry name" value="Gln-synt_C"/>
    <property type="match status" value="1"/>
</dbReference>
<dbReference type="Proteomes" id="UP000019028">
    <property type="component" value="Chromosome"/>
</dbReference>
<protein>
    <submittedName>
        <fullName evidence="7">L-glutamine synthetase</fullName>
    </submittedName>
</protein>
<dbReference type="KEGG" id="sod:Sant_0962"/>
<accession>W0HU50</accession>
<dbReference type="SUPFAM" id="SSF54368">
    <property type="entry name" value="Glutamine synthetase, N-terminal domain"/>
    <property type="match status" value="1"/>
</dbReference>
<dbReference type="OrthoDB" id="9789509at2"/>
<evidence type="ECO:0000256" key="1">
    <source>
        <dbReference type="ARBA" id="ARBA00001946"/>
    </source>
</evidence>
<evidence type="ECO:0000256" key="3">
    <source>
        <dbReference type="ARBA" id="ARBA00022842"/>
    </source>
</evidence>
<dbReference type="PATRIC" id="fig|1239307.3.peg.1029"/>
<dbReference type="SMART" id="SM01230">
    <property type="entry name" value="Gln-synt_C"/>
    <property type="match status" value="1"/>
</dbReference>
<keyword evidence="8" id="KW-1185">Reference proteome</keyword>
<evidence type="ECO:0000256" key="5">
    <source>
        <dbReference type="RuleBase" id="RU000384"/>
    </source>
</evidence>
<dbReference type="InterPro" id="IPR014746">
    <property type="entry name" value="Gln_synth/guanido_kin_cat_dom"/>
</dbReference>
<dbReference type="NCBIfam" id="TIGR03105">
    <property type="entry name" value="gln_synth_III"/>
    <property type="match status" value="1"/>
</dbReference>
<dbReference type="PANTHER" id="PTHR43785">
    <property type="entry name" value="GAMMA-GLUTAMYLPUTRESCINE SYNTHETASE"/>
    <property type="match status" value="1"/>
</dbReference>
<sequence length="452" mass="50591">MKKTEQQITELEQQLQQQGVEYCMGAYVDIHGVPKGKVVPIGHFRQMAAGSERYTGYALDGLGQLPNEDELTSIPDLDGIIQLPWEPKIAWMPADNAFQGEPYPLSTRVALKNVLAQAEAMGFGFNLGIECEIYLLKREQDGGLTVPDADNKLNKPCYDLQGFVGQFAWLDKVSSTINQLGWDLYSLDHEDGNSQFEFDFKYADALTSCDRFIFFRFMAKHYARELGLVATMMPKPFANKTGTGAHFNMSLFDKASGENIFQSAQDPRGLGLSQTGYYFIGGLLRHGRALCAAFAPTVNSYKRLVRQGAMNYFSWAPVFNSYGSNNRTNSVRVPAGGGRCESRNADGAVNPYLAAALALAAGLEGIRDKIDPREPNEDNLYAISEQERQARGIDFLPQNLLEAVEAFDSDPFVEATLGKALKDEFVKYKLQEWNHYHLHVSQWEIERYSTIF</sequence>
<dbReference type="GO" id="GO:0004356">
    <property type="term" value="F:glutamine synthetase activity"/>
    <property type="evidence" value="ECO:0007669"/>
    <property type="project" value="InterPro"/>
</dbReference>
<dbReference type="EMBL" id="CP006569">
    <property type="protein sequence ID" value="AHF76037.1"/>
    <property type="molecule type" value="Genomic_DNA"/>
</dbReference>
<evidence type="ECO:0000313" key="7">
    <source>
        <dbReference type="EMBL" id="AHF76037.1"/>
    </source>
</evidence>
<keyword evidence="2" id="KW-0436">Ligase</keyword>
<reference evidence="7 8" key="1">
    <citation type="journal article" date="2014" name="Genome Biol. Evol.">
        <title>Genome degeneration and adaptation in a nascent stage of symbiosis.</title>
        <authorList>
            <person name="Oakeson K.F."/>
            <person name="Gil R."/>
            <person name="Clayton A.L."/>
            <person name="Dunn D.M."/>
            <person name="von Niederhausern A.C."/>
            <person name="Hamil C."/>
            <person name="Aoyagi A."/>
            <person name="Duval B."/>
            <person name="Baca A."/>
            <person name="Silva F.J."/>
            <person name="Vallier A."/>
            <person name="Jackson D.G."/>
            <person name="Latorre A."/>
            <person name="Weiss R.B."/>
            <person name="Heddi A."/>
            <person name="Moya A."/>
            <person name="Dale C."/>
        </authorList>
    </citation>
    <scope>NUCLEOTIDE SEQUENCE [LARGE SCALE GENOMIC DNA]</scope>
    <source>
        <strain evidence="7 8">HS1</strain>
    </source>
</reference>
<dbReference type="PROSITE" id="PS51987">
    <property type="entry name" value="GS_CATALYTIC"/>
    <property type="match status" value="1"/>
</dbReference>
<dbReference type="AlphaFoldDB" id="W0HU50"/>
<comment type="similarity">
    <text evidence="4 5">Belongs to the glutamine synthetase family.</text>
</comment>
<dbReference type="InterPro" id="IPR017536">
    <property type="entry name" value="Glutamine_synthetase_typeIII"/>
</dbReference>
<keyword evidence="3" id="KW-0460">Magnesium</keyword>
<dbReference type="HOGENOM" id="CLU_017290_1_3_6"/>
<dbReference type="Gene3D" id="3.10.20.70">
    <property type="entry name" value="Glutamine synthetase, N-terminal domain"/>
    <property type="match status" value="1"/>
</dbReference>
<dbReference type="InterPro" id="IPR008146">
    <property type="entry name" value="Gln_synth_cat_dom"/>
</dbReference>
<evidence type="ECO:0000259" key="6">
    <source>
        <dbReference type="PROSITE" id="PS51987"/>
    </source>
</evidence>
<gene>
    <name evidence="7" type="ORF">Sant_0962</name>
</gene>
<proteinExistence type="inferred from homology"/>
<evidence type="ECO:0000256" key="2">
    <source>
        <dbReference type="ARBA" id="ARBA00022598"/>
    </source>
</evidence>
<dbReference type="InterPro" id="IPR027303">
    <property type="entry name" value="Gln_synth_gly_rich_site"/>
</dbReference>